<evidence type="ECO:0000256" key="1">
    <source>
        <dbReference type="SAM" id="MobiDB-lite"/>
    </source>
</evidence>
<feature type="signal peptide" evidence="2">
    <location>
        <begin position="1"/>
        <end position="22"/>
    </location>
</feature>
<evidence type="ECO:0000256" key="2">
    <source>
        <dbReference type="SAM" id="SignalP"/>
    </source>
</evidence>
<dbReference type="EMBL" id="FLUO01000001">
    <property type="protein sequence ID" value="SBW01218.1"/>
    <property type="molecule type" value="Genomic_DNA"/>
</dbReference>
<sequence>MIRLLRLCAFALLLLLPGIAEAAELRAGIHDDFGRIVVEWPQAVRYSARIDGNRLIVEFDRPLDADPAELVPRLPAYLRAARREDGGRRVVFDLRGPTALAAQTFGTSVVLDLSKPARTQPPAPAAQAEPTVPVRVGIHPEYTRVVFDWPRRAGYTVSFADGRATVRFDAPGRIDVAQLRADLPDAFKDAREESRAPLAVSLPAAAAPKHFRAGTGGRAIAVDLRPPGAAVAPPPTAKPEPKPEAGAAPAAPPKPEAKQPAAAPAKPEAKTPAAAPPPAEGEAPQGQVVSLSFSWDQPTGVAVFRRAGYVWIVFDRPHSVDLPLLRRLGKGVVEDIEQFPSGRATIVRVLVPPAVNPSLRREGLLWIVDFMVQPLRPLRSIDVQPQMAATGGPRLFLPLAEGGLPVPVVDPEVGDTMTVVPVIPLGYGVSPERRYVDAVLPATAQGVVVVPRADDVEVTSNRNGVEIARRGGGLRISGPGSAAAALAGTTAETPISKVFDLGVWIAGGDATFVADRRQLYDKIITADPSRRNSARMDLARFYLAHGYDAEALGVLRAISGDDPKVAEQPGFLAVRGAANYLIHRPEEALADLSNESLAASNEAQFWRALAALAIAQPRDKAELADAVLKVRAAAPVLKDYPARLRTRLALDAGEALANAGDDVGVRNFLELAKRDDPSVQEQAEALYLTGRMHASQGALDSAVEDFRRTEDTMVRPFRARAAYDRIVLMHKMGKLSDAEAIDGLDRLRFAWRGDDFEYKLLKTLAELNLQAKRYGDGLRVLKQMAGYFRQSPGANDVTELMRTTFRELYLNNRADDMPPVRAIALFEEFRELTPTGPDGDEMIRKLADRLVGVDLLDQAAQLLDHQVQTRLQGVEKARVGARLALVQLLNQQPALALAALKSSEAPGVPADLARQRELLRGRALADLGQTDAALKLLAAETGDDANLLKAEIQWRKQDWAGAADALSRTIRVPETGTQMSPVMRQRVLQWVTALRLSDQRRDIAQVRRDYLPYMNATPEFDAFNLLTNRTAAGLIDMAAVEEQIKQAENFRSFLGEYKTRMQQSGLSAIN</sequence>
<proteinExistence type="predicted"/>
<dbReference type="Gene3D" id="1.25.40.10">
    <property type="entry name" value="Tetratricopeptide repeat domain"/>
    <property type="match status" value="1"/>
</dbReference>
<reference evidence="3" key="1">
    <citation type="submission" date="2016-04" db="EMBL/GenBank/DDBJ databases">
        <authorList>
            <person name="Evans L.H."/>
            <person name="Alamgir A."/>
            <person name="Owens N."/>
            <person name="Weber N.D."/>
            <person name="Virtaneva K."/>
            <person name="Barbian K."/>
            <person name="Babar A."/>
            <person name="Rosenke K."/>
        </authorList>
    </citation>
    <scope>NUCLEOTIDE SEQUENCE</scope>
    <source>
        <strain evidence="3">86</strain>
    </source>
</reference>
<gene>
    <name evidence="3" type="ORF">KL86APRO_11393</name>
</gene>
<organism evidence="3">
    <name type="scientific">uncultured Alphaproteobacteria bacterium</name>
    <dbReference type="NCBI Taxonomy" id="91750"/>
    <lineage>
        <taxon>Bacteria</taxon>
        <taxon>Pseudomonadati</taxon>
        <taxon>Pseudomonadota</taxon>
        <taxon>Alphaproteobacteria</taxon>
        <taxon>environmental samples</taxon>
    </lineage>
</organism>
<protein>
    <recommendedName>
        <fullName evidence="4">Tetratricopeptide repeat protein</fullName>
    </recommendedName>
</protein>
<accession>A0A212JP92</accession>
<feature type="compositionally biased region" description="Low complexity" evidence="1">
    <location>
        <begin position="258"/>
        <end position="273"/>
    </location>
</feature>
<dbReference type="AlphaFoldDB" id="A0A212JP92"/>
<dbReference type="InterPro" id="IPR011990">
    <property type="entry name" value="TPR-like_helical_dom_sf"/>
</dbReference>
<evidence type="ECO:0000313" key="3">
    <source>
        <dbReference type="EMBL" id="SBW01218.1"/>
    </source>
</evidence>
<evidence type="ECO:0008006" key="4">
    <source>
        <dbReference type="Google" id="ProtNLM"/>
    </source>
</evidence>
<name>A0A212JP92_9PROT</name>
<feature type="region of interest" description="Disordered" evidence="1">
    <location>
        <begin position="226"/>
        <end position="285"/>
    </location>
</feature>
<feature type="chain" id="PRO_5013188397" description="Tetratricopeptide repeat protein" evidence="2">
    <location>
        <begin position="23"/>
        <end position="1070"/>
    </location>
</feature>
<keyword evidence="2" id="KW-0732">Signal</keyword>